<dbReference type="AlphaFoldDB" id="A0A840A1A5"/>
<keyword evidence="1" id="KW-0238">DNA-binding</keyword>
<accession>A0A840A1A5</accession>
<dbReference type="EMBL" id="JACIDK010000002">
    <property type="protein sequence ID" value="MBB3891232.1"/>
    <property type="molecule type" value="Genomic_DNA"/>
</dbReference>
<protein>
    <submittedName>
        <fullName evidence="1">Antitoxin (DNA-binding transcriptional repressor) of toxin-antitoxin stability system</fullName>
    </submittedName>
</protein>
<dbReference type="RefSeq" id="WP_183771918.1">
    <property type="nucleotide sequence ID" value="NZ_JACIDK010000002.1"/>
</dbReference>
<name>A0A840A1A5_9CAUL</name>
<comment type="caution">
    <text evidence="1">The sequence shown here is derived from an EMBL/GenBank/DDBJ whole genome shotgun (WGS) entry which is preliminary data.</text>
</comment>
<reference evidence="1 2" key="1">
    <citation type="submission" date="2020-08" db="EMBL/GenBank/DDBJ databases">
        <title>Genomic Encyclopedia of Type Strains, Phase IV (KMG-IV): sequencing the most valuable type-strain genomes for metagenomic binning, comparative biology and taxonomic classification.</title>
        <authorList>
            <person name="Goeker M."/>
        </authorList>
    </citation>
    <scope>NUCLEOTIDE SEQUENCE [LARGE SCALE GENOMIC DNA]</scope>
    <source>
        <strain evidence="1 2">DSM 21793</strain>
    </source>
</reference>
<dbReference type="GO" id="GO:0003677">
    <property type="term" value="F:DNA binding"/>
    <property type="evidence" value="ECO:0007669"/>
    <property type="project" value="UniProtKB-KW"/>
</dbReference>
<proteinExistence type="predicted"/>
<keyword evidence="2" id="KW-1185">Reference proteome</keyword>
<evidence type="ECO:0000313" key="1">
    <source>
        <dbReference type="EMBL" id="MBB3891232.1"/>
    </source>
</evidence>
<sequence>MKRIDLDDLPPKLAQLLVAVGEGEELLLVQNGAVAGRLVGAVAPQPAPEPEQPSNERAAEIFEQFRSAMEDEF</sequence>
<dbReference type="Proteomes" id="UP000530564">
    <property type="component" value="Unassembled WGS sequence"/>
</dbReference>
<evidence type="ECO:0000313" key="2">
    <source>
        <dbReference type="Proteomes" id="UP000530564"/>
    </source>
</evidence>
<organism evidence="1 2">
    <name type="scientific">Phenylobacterium haematophilum</name>
    <dbReference type="NCBI Taxonomy" id="98513"/>
    <lineage>
        <taxon>Bacteria</taxon>
        <taxon>Pseudomonadati</taxon>
        <taxon>Pseudomonadota</taxon>
        <taxon>Alphaproteobacteria</taxon>
        <taxon>Caulobacterales</taxon>
        <taxon>Caulobacteraceae</taxon>
        <taxon>Phenylobacterium</taxon>
    </lineage>
</organism>
<gene>
    <name evidence="1" type="ORF">GGQ61_001949</name>
</gene>